<accession>A0ABU4XAJ1</accession>
<keyword evidence="4 5" id="KW-0472">Membrane</keyword>
<gene>
    <name evidence="7" type="ORF">RFM27_06995</name>
</gene>
<comment type="caution">
    <text evidence="7">The sequence shown here is derived from an EMBL/GenBank/DDBJ whole genome shotgun (WGS) entry which is preliminary data.</text>
</comment>
<dbReference type="InterPro" id="IPR050307">
    <property type="entry name" value="Sterol_Desaturase_Related"/>
</dbReference>
<reference evidence="7 8" key="1">
    <citation type="submission" date="2023-08" db="EMBL/GenBank/DDBJ databases">
        <title>Implementing the SeqCode for naming new Mesorhizobium species isolated from Vachellia karroo root nodules.</title>
        <authorList>
            <person name="Van Lill M."/>
        </authorList>
    </citation>
    <scope>NUCLEOTIDE SEQUENCE [LARGE SCALE GENOMIC DNA]</scope>
    <source>
        <strain evidence="7 8">VK23A</strain>
    </source>
</reference>
<keyword evidence="7" id="KW-0560">Oxidoreductase</keyword>
<evidence type="ECO:0000256" key="5">
    <source>
        <dbReference type="SAM" id="Phobius"/>
    </source>
</evidence>
<organism evidence="7 8">
    <name type="scientific">Mesorhizobium dulcispinae</name>
    <dbReference type="NCBI Taxonomy" id="3072316"/>
    <lineage>
        <taxon>Bacteria</taxon>
        <taxon>Pseudomonadati</taxon>
        <taxon>Pseudomonadota</taxon>
        <taxon>Alphaproteobacteria</taxon>
        <taxon>Hyphomicrobiales</taxon>
        <taxon>Phyllobacteriaceae</taxon>
        <taxon>Mesorhizobium</taxon>
    </lineage>
</organism>
<feature type="transmembrane region" description="Helical" evidence="5">
    <location>
        <begin position="134"/>
        <end position="157"/>
    </location>
</feature>
<feature type="transmembrane region" description="Helical" evidence="5">
    <location>
        <begin position="169"/>
        <end position="191"/>
    </location>
</feature>
<evidence type="ECO:0000259" key="6">
    <source>
        <dbReference type="Pfam" id="PF04116"/>
    </source>
</evidence>
<dbReference type="EC" id="1.-.-.-" evidence="7"/>
<feature type="transmembrane region" description="Helical" evidence="5">
    <location>
        <begin position="43"/>
        <end position="61"/>
    </location>
</feature>
<dbReference type="PANTHER" id="PTHR11863">
    <property type="entry name" value="STEROL DESATURASE"/>
    <property type="match status" value="1"/>
</dbReference>
<feature type="domain" description="Fatty acid hydroxylase" evidence="6">
    <location>
        <begin position="178"/>
        <end position="307"/>
    </location>
</feature>
<name>A0ABU4XAJ1_9HYPH</name>
<evidence type="ECO:0000256" key="2">
    <source>
        <dbReference type="ARBA" id="ARBA00022692"/>
    </source>
</evidence>
<keyword evidence="3 5" id="KW-1133">Transmembrane helix</keyword>
<comment type="subcellular location">
    <subcellularLocation>
        <location evidence="1">Membrane</location>
    </subcellularLocation>
</comment>
<keyword evidence="2 5" id="KW-0812">Transmembrane</keyword>
<proteinExistence type="predicted"/>
<evidence type="ECO:0000256" key="1">
    <source>
        <dbReference type="ARBA" id="ARBA00004370"/>
    </source>
</evidence>
<evidence type="ECO:0000313" key="8">
    <source>
        <dbReference type="Proteomes" id="UP001271780"/>
    </source>
</evidence>
<dbReference type="RefSeq" id="WP_320316167.1">
    <property type="nucleotide sequence ID" value="NZ_JAVIIX010000004.1"/>
</dbReference>
<dbReference type="InterPro" id="IPR006694">
    <property type="entry name" value="Fatty_acid_hydroxylase"/>
</dbReference>
<evidence type="ECO:0000256" key="3">
    <source>
        <dbReference type="ARBA" id="ARBA00022989"/>
    </source>
</evidence>
<evidence type="ECO:0000313" key="7">
    <source>
        <dbReference type="EMBL" id="MDX8471811.1"/>
    </source>
</evidence>
<dbReference type="Pfam" id="PF04116">
    <property type="entry name" value="FA_hydroxylase"/>
    <property type="match status" value="1"/>
</dbReference>
<keyword evidence="8" id="KW-1185">Reference proteome</keyword>
<feature type="transmembrane region" description="Helical" evidence="5">
    <location>
        <begin position="81"/>
        <end position="101"/>
    </location>
</feature>
<sequence>MDDLQYGTRNKRGDWAPNEPAGTAPLFVFPPRPLAVLKWLPHYFLPYNLLFALSAVAWWRFVLPDVEAMKTLSVGWILRLFIVNCAALLVFFGAFELRLYILRAQGNRFKYNGKWPSEQKSKAFFFESQNIDNLLRTFGTGMPIWTAIEVAILYAYANGYVPWLTVAEHPAYLFCLALVVPIIHETHFFLLHRSIHWGPLYKWVHSVHHNSVNPSPWSSLSMHPVEQLGYLGVAFWHLIIPSNPLLALYQLHYAGLGAIPGHVGFDKVELTEDISVDSHAYIHYLHHKYFEVNYGDGLIPFDRWFGTFHDGSKDGEARMQARYEKKKARANAAAK</sequence>
<evidence type="ECO:0000256" key="4">
    <source>
        <dbReference type="ARBA" id="ARBA00023136"/>
    </source>
</evidence>
<dbReference type="GO" id="GO:0016491">
    <property type="term" value="F:oxidoreductase activity"/>
    <property type="evidence" value="ECO:0007669"/>
    <property type="project" value="UniProtKB-KW"/>
</dbReference>
<dbReference type="Proteomes" id="UP001271780">
    <property type="component" value="Unassembled WGS sequence"/>
</dbReference>
<dbReference type="EMBL" id="JAVIIZ010000003">
    <property type="protein sequence ID" value="MDX8471811.1"/>
    <property type="molecule type" value="Genomic_DNA"/>
</dbReference>
<protein>
    <submittedName>
        <fullName evidence="7">Sterol desaturase family protein</fullName>
        <ecNumber evidence="7">1.-.-.-</ecNumber>
    </submittedName>
</protein>